<evidence type="ECO:0000256" key="20">
    <source>
        <dbReference type="ARBA" id="ARBA00022879"/>
    </source>
</evidence>
<organism evidence="38">
    <name type="scientific">Human immunodeficiency virus type 1</name>
    <name type="common">HIV-1</name>
    <dbReference type="NCBI Taxonomy" id="11676"/>
    <lineage>
        <taxon>Viruses</taxon>
        <taxon>Riboviria</taxon>
        <taxon>Pararnavirae</taxon>
        <taxon>Artverviricota</taxon>
        <taxon>Revtraviricetes</taxon>
        <taxon>Ortervirales</taxon>
        <taxon>Retroviridae</taxon>
        <taxon>Orthoretrovirinae</taxon>
        <taxon>Lentivirus</taxon>
        <taxon>Lentivirus humimdef1</taxon>
    </lineage>
</organism>
<feature type="disulfide bond" evidence="33">
    <location>
        <begin position="375"/>
        <end position="408"/>
    </location>
</feature>
<feature type="chain" id="PRO_5023400398" description="Transmembrane protein gp41" evidence="33">
    <location>
        <begin position="506"/>
        <end position="857"/>
    </location>
</feature>
<comment type="function">
    <text evidence="33">Transmembrane protein gp41: Acts as a class I viral fusion protein. Under the current model, the protein has at least 3 conformational states: pre-fusion native state, pre-hairpin intermediate state, and post-fusion hairpin state. During fusion of viral and target intracellular membranes, the coiled coil regions (heptad repeats) assume a trimer-of-hairpins structure, positioning the fusion peptide in close proximity to the C-terminal region of the ectodomain. The formation of this structure appears to drive apposition and subsequent fusion of viral and target cell membranes. Complete fusion occurs in host cell endosomes and is dynamin-dependent, however some lipid transfer might occur at the plasma membrane. The virus undergoes clathrin-dependent internalization long before endosomal fusion, thus minimizing the surface exposure of conserved viral epitopes during fusion and reducing the efficacy of inhibitors targeting these epitopes. Membranes fusion leads to delivery of the nucleocapsid into the cytoplasm.</text>
</comment>
<evidence type="ECO:0000259" key="37">
    <source>
        <dbReference type="Pfam" id="PF00517"/>
    </source>
</evidence>
<keyword evidence="15 33" id="KW-0053">Apoptosis</keyword>
<evidence type="ECO:0000256" key="9">
    <source>
        <dbReference type="ARBA" id="ARBA00022511"/>
    </source>
</evidence>
<comment type="subunit">
    <text evidence="32">The mature envelope protein (Env) consists of a homotrimer of non-covalently associated gp120-gp41 heterodimers. The resulting complex protrudes from the virus surface as a spike. There seems to be as few as 10 spikes on the average virion. Interacts with host CD4, CCR5 and CXCR4. Gp120 also interacts with the C-type lectins CD209/DC-SIGN and CLEC4M/DC-SIGNR (collectively referred to as DC-SIGN(R)). Gp120 and gp41 interact with GalCer. Gp120 interacts with host ITGA4/ITGB7 complex; on CD4+ T-cells, this interaction results in rapid activation of integrin ITGAL/LFA-1, which facilitates efficient cell-to-cell spreading of HIV-1. Gp120 interacts with cell-associated heparan sulfate; this interaction increases virus infectivity on permissive cells and may be involved in infection of CD4- cells.</text>
</comment>
<dbReference type="Pfam" id="PF00517">
    <property type="entry name" value="GP41"/>
    <property type="match status" value="1"/>
</dbReference>
<keyword evidence="21 33" id="KW-1164">Virus endocytosis by host</keyword>
<feature type="transmembrane region" description="Helical" evidence="34">
    <location>
        <begin position="506"/>
        <end position="529"/>
    </location>
</feature>
<dbReference type="GO" id="GO:0016020">
    <property type="term" value="C:membrane"/>
    <property type="evidence" value="ECO:0007669"/>
    <property type="project" value="UniProtKB-UniRule"/>
</dbReference>
<comment type="caution">
    <text evidence="33 34">Lacks conserved residue(s) required for the propagation of feature annotation.</text>
</comment>
<feature type="short sequence motif" description="YXXL motif; contains endocytosis signal" evidence="33">
    <location>
        <begin position="706"/>
        <end position="709"/>
    </location>
</feature>
<comment type="miscellaneous">
    <text evidence="33">Inhibitors targeting HIV-1 viral envelope proteins are used as antiretroviral drugs. Attachment of virions to the cell surface via non-specific interactions and CD4 binding can be blocked by inhibitors that include cyanovirin-N, cyclotriazadisulfonamide analogs, PRO 2000, TNX 355 and PRO 542. In addition, BMS 806 can block CD4-induced conformational changes. Env interactions with the coreceptor molecules can be targeted by CCR5 antagonists including SCH-D, maraviroc (UK 427857) and aplaviroc (GW 873140), and the CXCR4 antagonist AMD 070. Fusion of viral and cellular membranes can be inhibited by peptides such as enfuvirtide and tifuvirtide (T 1249). Resistance to inhibitors associated with mutations in Env are observed. Most of the time, single mutations confer only a modest reduction in drug susceptibility. Combination of several mutations is usually required to develop a high-level drug resistance.</text>
</comment>
<gene>
    <name evidence="33 38" type="primary">env</name>
</gene>
<evidence type="ECO:0000256" key="7">
    <source>
        <dbReference type="ARBA" id="ARBA00022506"/>
    </source>
</evidence>
<feature type="domain" description="Human immunodeficiency virus 1 envelope glycoprotein Gp120" evidence="36">
    <location>
        <begin position="141"/>
        <end position="505"/>
    </location>
</feature>
<comment type="domain">
    <text evidence="33">Some of the most genetically diverse regions of the viral genome are present in Env. They are called variable regions 1 through 5 (V1 through V5). Coreceptor usage of gp120 is determined mainly by the primary structure of the third variable region (V3) in the outer domain of gp120. The sequence of V3 determines which coreceptor, CCR5 and/or CXCR4 (corresponding to R5/macrophage, X4/T cell and R5X4/T cell and macrophage tropism), is used to trigger the fusion potential of the Env complex, and hence which cells the virus can infect. Binding to CCR5 involves a region adjacent in addition to V3.</text>
</comment>
<evidence type="ECO:0000256" key="26">
    <source>
        <dbReference type="ARBA" id="ARBA00023139"/>
    </source>
</evidence>
<evidence type="ECO:0000256" key="29">
    <source>
        <dbReference type="ARBA" id="ARBA00023280"/>
    </source>
</evidence>
<evidence type="ECO:0000256" key="4">
    <source>
        <dbReference type="ARBA" id="ARBA00004563"/>
    </source>
</evidence>
<dbReference type="Pfam" id="PF00516">
    <property type="entry name" value="GP120"/>
    <property type="match status" value="2"/>
</dbReference>
<dbReference type="GO" id="GO:1903908">
    <property type="term" value="P:positive regulation of plasma membrane raft polarization"/>
    <property type="evidence" value="ECO:0007669"/>
    <property type="project" value="UniProtKB-UniRule"/>
</dbReference>
<feature type="region of interest" description="Disordered" evidence="35">
    <location>
        <begin position="714"/>
        <end position="736"/>
    </location>
</feature>
<comment type="subcellular location">
    <subcellularLocation>
        <location evidence="3">Host cell membrane</location>
        <topology evidence="3">Peripheral membrane protein</topology>
    </subcellularLocation>
    <subcellularLocation>
        <location evidence="1">Host cell membrane</location>
        <topology evidence="1">Single-pass type I membrane protein</topology>
    </subcellularLocation>
    <subcellularLocation>
        <location evidence="2">Host endosome membrane</location>
        <topology evidence="2">Peripheral membrane protein</topology>
    </subcellularLocation>
    <subcellularLocation>
        <location evidence="5">Host endosome membrane</location>
        <topology evidence="5">Single-pass type I membrane protein</topology>
    </subcellularLocation>
    <subcellularLocation>
        <location evidence="6">Virion membrane</location>
        <topology evidence="6">Peripheral membrane protein</topology>
    </subcellularLocation>
    <subcellularLocation>
        <location evidence="4">Virion membrane</location>
        <topology evidence="4">Single-pass type I membrane protein</topology>
    </subcellularLocation>
</comment>
<evidence type="ECO:0000256" key="34">
    <source>
        <dbReference type="RuleBase" id="RU363095"/>
    </source>
</evidence>
<keyword evidence="31 33" id="KW-1160">Virus entry into host cell</keyword>
<evidence type="ECO:0000256" key="16">
    <source>
        <dbReference type="ARBA" id="ARBA00022729"/>
    </source>
</evidence>
<dbReference type="GO" id="GO:0019064">
    <property type="term" value="P:fusion of virus membrane with host plasma membrane"/>
    <property type="evidence" value="ECO:0007669"/>
    <property type="project" value="UniProtKB-UniRule"/>
</dbReference>
<comment type="function">
    <text evidence="33">Envelope glycoprotein gp160: Oligomerizes in the host endoplasmic reticulum into predominantly trimers. In a second time, gp160 transits in the host Golgi, where glycosylation is completed. The precursor is then proteolytically cleaved in the trans-Golgi and thereby activated by cellular furin or furin-like proteases to produce gp120 and gp41.</text>
</comment>
<keyword evidence="17 33" id="KW-1161">Viral attachment to host cell</keyword>
<comment type="PTM">
    <text evidence="33">Specific enzymatic cleavages in vivo yield mature proteins. Envelope glycoproteins are synthesized as a inactive precursor that is heavily N-glycosylated and processed likely by host cell furin in the Golgi to yield the mature SU and TM proteins. The cleavage site between SU and TM requires the minimal sequence [KR]-X-[KR]-R. About 2 of the 9 disulfide bonds of gp41 are reduced by P4HB/PDI, following binding to CD4 receptor.</text>
</comment>
<evidence type="ECO:0000313" key="38">
    <source>
        <dbReference type="EMBL" id="ACI28323.1"/>
    </source>
</evidence>
<dbReference type="InterPro" id="IPR000777">
    <property type="entry name" value="HIV1_Gp120"/>
</dbReference>
<evidence type="ECO:0000256" key="19">
    <source>
        <dbReference type="ARBA" id="ARBA00022870"/>
    </source>
</evidence>
<feature type="disulfide bond" evidence="33">
    <location>
        <begin position="592"/>
        <end position="598"/>
    </location>
</feature>
<keyword evidence="11 33" id="KW-0945">Host-virus interaction</keyword>
<dbReference type="GO" id="GO:0075512">
    <property type="term" value="P:clathrin-dependent endocytosis of virus by host cell"/>
    <property type="evidence" value="ECO:0007669"/>
    <property type="project" value="UniProtKB-UniRule"/>
</dbReference>
<dbReference type="GO" id="GO:0019062">
    <property type="term" value="P:virion attachment to host cell"/>
    <property type="evidence" value="ECO:0007669"/>
    <property type="project" value="UniProtKB-UniRule"/>
</dbReference>
<feature type="region of interest" description="Fusion peptide" evidence="33">
    <location>
        <begin position="506"/>
        <end position="526"/>
    </location>
</feature>
<evidence type="ECO:0000256" key="21">
    <source>
        <dbReference type="ARBA" id="ARBA00022890"/>
    </source>
</evidence>
<dbReference type="FunFam" id="1.20.5.490:FF:000001">
    <property type="entry name" value="Envelope glycoprotein gp160"/>
    <property type="match status" value="1"/>
</dbReference>
<keyword evidence="12 33" id="KW-1162">Viral penetration into host cytoplasm</keyword>
<feature type="region of interest" description="MPER; binding to GalCer" evidence="33">
    <location>
        <begin position="656"/>
        <end position="677"/>
    </location>
</feature>
<dbReference type="GO" id="GO:0055036">
    <property type="term" value="C:virion membrane"/>
    <property type="evidence" value="ECO:0007669"/>
    <property type="project" value="UniProtKB-SubCell"/>
</dbReference>
<reference evidence="38" key="1">
    <citation type="journal article" date="2009" name="AIDS Res. Hum. Retroviruses">
        <title>Genotypic characterization of CRF01_AE env genes derived from human immunodeficiency virus type 1-infected patients residing in central Thailand.</title>
        <authorList>
            <person name="Utachee P."/>
            <person name="Jinnopat P."/>
            <person name="Isarangkura-Na-Ayuthaya P."/>
            <person name="de Silva U.C."/>
            <person name="Nakamura S."/>
            <person name="Siripanyaphinyo U."/>
            <person name="Wichukchinda N."/>
            <person name="Tokunaga K."/>
            <person name="Yasunaga T."/>
            <person name="Sawanpanyalert P."/>
            <person name="Ikuta K."/>
            <person name="Auwanit W."/>
            <person name="Kameoka M."/>
        </authorList>
    </citation>
    <scope>NUCLEOTIDE SEQUENCE</scope>
    <source>
        <strain evidence="38">40PB1</strain>
    </source>
</reference>
<dbReference type="Gene3D" id="1.10.287.210">
    <property type="match status" value="1"/>
</dbReference>
<dbReference type="HAMAP" id="MF_04083">
    <property type="entry name" value="HIV_ENV"/>
    <property type="match status" value="1"/>
</dbReference>
<feature type="transmembrane region" description="Helical" evidence="34">
    <location>
        <begin position="16"/>
        <end position="41"/>
    </location>
</feature>
<dbReference type="FunFam" id="2.170.40.20:FF:000003">
    <property type="entry name" value="Envelope glycoprotein gp160"/>
    <property type="match status" value="1"/>
</dbReference>
<comment type="domain">
    <text evidence="33">The CD4-binding region is targeted by the antibody b12.</text>
</comment>
<feature type="domain" description="Retroviral envelope protein GP41-like" evidence="37">
    <location>
        <begin position="524"/>
        <end position="717"/>
    </location>
</feature>
<dbReference type="CDD" id="cd09909">
    <property type="entry name" value="HIV-1-like_HR1-HR2"/>
    <property type="match status" value="1"/>
</dbReference>
<feature type="disulfide bond" evidence="33">
    <location>
        <begin position="211"/>
        <end position="240"/>
    </location>
</feature>
<dbReference type="FunFam" id="1.10.287.210:FF:000001">
    <property type="entry name" value="Envelope glycoprotein gp160"/>
    <property type="match status" value="1"/>
</dbReference>
<keyword evidence="19 33" id="KW-1043">Host membrane</keyword>
<keyword evidence="8 33" id="KW-1170">Fusion of virus membrane with host endosomal membrane</keyword>
<evidence type="ECO:0000256" key="25">
    <source>
        <dbReference type="ARBA" id="ARBA00023136"/>
    </source>
</evidence>
<evidence type="ECO:0000256" key="1">
    <source>
        <dbReference type="ARBA" id="ARBA00004402"/>
    </source>
</evidence>
<keyword evidence="25 33" id="KW-0472">Membrane</keyword>
<dbReference type="Gene3D" id="1.20.5.490">
    <property type="entry name" value="Single helix bin"/>
    <property type="match status" value="1"/>
</dbReference>
<comment type="subcellular location">
    <molecule>Transmembrane protein gp41</molecule>
    <subcellularLocation>
        <location evidence="33">Virion membrane</location>
        <topology evidence="33">Single-pass type I membrane protein</topology>
    </subcellularLocation>
    <subcellularLocation>
        <location evidence="33">Host cell membrane</location>
        <topology evidence="33">Single-pass type I membrane protein</topology>
    </subcellularLocation>
    <subcellularLocation>
        <location evidence="33">Host endosome membrane</location>
        <topology evidence="33">Single-pass type I membrane protein</topology>
    </subcellularLocation>
    <text evidence="33">It is probably concentrated at the site of budding and incorporated into the virions possibly by contacts between the cytoplasmic tail of Env and the N-terminus of Gag.</text>
</comment>
<feature type="coiled-coil region" evidence="33">
    <location>
        <begin position="627"/>
        <end position="661"/>
    </location>
</feature>
<dbReference type="GO" id="GO:0019082">
    <property type="term" value="P:viral protein processing"/>
    <property type="evidence" value="ECO:0007669"/>
    <property type="project" value="UniProtKB-UniRule"/>
</dbReference>
<evidence type="ECO:0000256" key="15">
    <source>
        <dbReference type="ARBA" id="ARBA00022703"/>
    </source>
</evidence>
<evidence type="ECO:0000259" key="36">
    <source>
        <dbReference type="Pfam" id="PF00516"/>
    </source>
</evidence>
<feature type="region of interest" description="Disordered" evidence="35">
    <location>
        <begin position="446"/>
        <end position="468"/>
    </location>
</feature>
<dbReference type="GO" id="GO:0044175">
    <property type="term" value="C:host cell endosome membrane"/>
    <property type="evidence" value="ECO:0007669"/>
    <property type="project" value="UniProtKB-SubCell"/>
</dbReference>
<organismHost>
    <name type="scientific">Homo sapiens</name>
    <name type="common">Human</name>
    <dbReference type="NCBI Taxonomy" id="9606"/>
</organismHost>
<feature type="disulfide bond" evidence="33">
    <location>
        <begin position="368"/>
        <end position="435"/>
    </location>
</feature>
<evidence type="ECO:0000256" key="2">
    <source>
        <dbReference type="ARBA" id="ARBA00004433"/>
    </source>
</evidence>
<feature type="site" description="Cleavage; by host furin" evidence="33">
    <location>
        <begin position="505"/>
        <end position="506"/>
    </location>
</feature>
<feature type="region of interest" description="V4" evidence="33">
    <location>
        <begin position="375"/>
        <end position="408"/>
    </location>
</feature>
<evidence type="ECO:0000256" key="30">
    <source>
        <dbReference type="ARBA" id="ARBA00023288"/>
    </source>
</evidence>
<evidence type="ECO:0000256" key="10">
    <source>
        <dbReference type="ARBA" id="ARBA00022570"/>
    </source>
</evidence>
<evidence type="ECO:0000256" key="8">
    <source>
        <dbReference type="ARBA" id="ARBA00022510"/>
    </source>
</evidence>
<evidence type="ECO:0000256" key="31">
    <source>
        <dbReference type="ARBA" id="ARBA00023296"/>
    </source>
</evidence>
<dbReference type="GO" id="GO:0019031">
    <property type="term" value="C:viral envelope"/>
    <property type="evidence" value="ECO:0007669"/>
    <property type="project" value="UniProtKB-KW"/>
</dbReference>
<proteinExistence type="inferred from homology"/>
<comment type="subcellular location">
    <molecule>Surface protein gp120</molecule>
    <subcellularLocation>
        <location evidence="33">Virion membrane</location>
        <topology evidence="33">Peripheral membrane protein</topology>
    </subcellularLocation>
    <subcellularLocation>
        <location evidence="33">Host cell membrane</location>
        <topology evidence="33">Peripheral membrane protein</topology>
    </subcellularLocation>
    <subcellularLocation>
        <location evidence="33">Host endosome membrane</location>
        <topology evidence="33">Single-pass type I membrane protein</topology>
    </subcellularLocation>
    <text evidence="33">The surface protein is not anchored to the viral envelope, but associates with the extravirion surface through its binding to TM. It is probably concentrated at the site of budding and incorporated into the virions possibly by contacts between the cytoplasmic tail of Env and the N-terminus of Gag.</text>
</comment>
<evidence type="ECO:0000256" key="14">
    <source>
        <dbReference type="ARBA" id="ARBA00022692"/>
    </source>
</evidence>
<keyword evidence="22 33" id="KW-1133">Transmembrane helix</keyword>
<evidence type="ECO:0000256" key="27">
    <source>
        <dbReference type="ARBA" id="ARBA00023157"/>
    </source>
</evidence>
<evidence type="ECO:0000256" key="32">
    <source>
        <dbReference type="ARBA" id="ARBA00062028"/>
    </source>
</evidence>
<keyword evidence="24 33" id="KW-0175">Coiled coil</keyword>
<accession>C0J3U8</accession>
<keyword evidence="29 33" id="KW-0899">Viral immunoevasion</keyword>
<evidence type="ECO:0000256" key="13">
    <source>
        <dbReference type="ARBA" id="ARBA00022685"/>
    </source>
</evidence>
<keyword evidence="23 33" id="KW-1039">Host endosome</keyword>
<dbReference type="InterPro" id="IPR037527">
    <property type="entry name" value="Gp160"/>
</dbReference>
<keyword evidence="14 33" id="KW-0812">Transmembrane</keyword>
<feature type="chain" id="PRO_5023400396" description="Envelope glycoprotein gp160" evidence="33">
    <location>
        <begin position="32"/>
        <end position="857"/>
    </location>
</feature>
<feature type="region of interest" description="CD4-binding loop" evidence="33">
    <location>
        <begin position="354"/>
        <end position="364"/>
    </location>
</feature>
<comment type="domain">
    <text evidence="33">The YXXL motif is involved in determining the exact site of viral release at the surface of infected mononuclear cells and promotes endocytosis. YXXL and di-leucine endocytosis motifs interact directly or indirectly with the clathrin adapter complexes, opperate independently, and their activities are not additive.</text>
</comment>
<dbReference type="FunFam" id="2.170.40.20:FF:000001">
    <property type="entry name" value="Envelope glycoprotein gp160"/>
    <property type="match status" value="1"/>
</dbReference>
<protein>
    <recommendedName>
        <fullName evidence="33">Envelope glycoprotein gp160</fullName>
    </recommendedName>
    <alternativeName>
        <fullName evidence="33">Env polyprotein</fullName>
    </alternativeName>
    <component>
        <recommendedName>
            <fullName evidence="33">Surface protein gp120</fullName>
            <shortName evidence="33">SU</shortName>
        </recommendedName>
        <alternativeName>
            <fullName evidence="33">Glycoprotein 120</fullName>
            <shortName evidence="33">gp120</shortName>
        </alternativeName>
    </component>
    <component>
        <recommendedName>
            <fullName evidence="33">Transmembrane protein gp41</fullName>
            <shortName evidence="33">TM</shortName>
        </recommendedName>
        <alternativeName>
            <fullName evidence="33">Glycoprotein 41</fullName>
            <shortName evidence="33">gp41</shortName>
        </alternativeName>
    </component>
</protein>
<comment type="PTM">
    <text evidence="33">Palmitoylation of the transmembrane protein and of Env polyprotein (prior to its proteolytic cleavage) is essential for their association with host cell membrane lipid rafts. Palmitoylation is therefore required for envelope trafficking to classical lipid rafts, but not for viral replication.</text>
</comment>
<dbReference type="GO" id="GO:0005198">
    <property type="term" value="F:structural molecule activity"/>
    <property type="evidence" value="ECO:0007669"/>
    <property type="project" value="UniProtKB-UniRule"/>
</dbReference>
<evidence type="ECO:0000256" key="11">
    <source>
        <dbReference type="ARBA" id="ARBA00022581"/>
    </source>
</evidence>
<evidence type="ECO:0000256" key="6">
    <source>
        <dbReference type="ARBA" id="ARBA00004650"/>
    </source>
</evidence>
<evidence type="ECO:0000256" key="23">
    <source>
        <dbReference type="ARBA" id="ARBA00023046"/>
    </source>
</evidence>
<keyword evidence="18 33" id="KW-0946">Virion</keyword>
<evidence type="ECO:0000256" key="3">
    <source>
        <dbReference type="ARBA" id="ARBA00004505"/>
    </source>
</evidence>
<dbReference type="SUPFAM" id="SSF58069">
    <property type="entry name" value="Virus ectodomain"/>
    <property type="match status" value="1"/>
</dbReference>
<evidence type="ECO:0000256" key="18">
    <source>
        <dbReference type="ARBA" id="ARBA00022844"/>
    </source>
</evidence>
<comment type="similarity">
    <text evidence="33">Belongs to the HIV-1 env protein family.</text>
</comment>
<dbReference type="GO" id="GO:0020002">
    <property type="term" value="C:host cell plasma membrane"/>
    <property type="evidence" value="ECO:0007669"/>
    <property type="project" value="UniProtKB-SubCell"/>
</dbReference>
<name>C0J3U8_HV1</name>
<feature type="lipid moiety-binding region" description="S-palmitoyl cysteine; by host" evidence="33">
    <location>
        <position position="758"/>
    </location>
</feature>
<dbReference type="GO" id="GO:0052031">
    <property type="term" value="P:symbiont-mediated perturbation of host defense response"/>
    <property type="evidence" value="ECO:0007669"/>
    <property type="project" value="UniProtKB-UniRule"/>
</dbReference>
<evidence type="ECO:0000256" key="12">
    <source>
        <dbReference type="ARBA" id="ARBA00022595"/>
    </source>
</evidence>
<dbReference type="Gene3D" id="2.170.40.20">
    <property type="entry name" value="Human immunodeficiency virus 1, Gp160, envelope glycoprotein"/>
    <property type="match status" value="2"/>
</dbReference>
<keyword evidence="26 33" id="KW-0564">Palmitate</keyword>
<feature type="topological domain" description="Cytoplasmic" evidence="33">
    <location>
        <begin position="700"/>
        <end position="857"/>
    </location>
</feature>
<keyword evidence="16 33" id="KW-0732">Signal</keyword>
<dbReference type="InterPro" id="IPR000328">
    <property type="entry name" value="GP41-like"/>
</dbReference>
<dbReference type="EMBL" id="EU743761">
    <property type="protein sequence ID" value="ACI28323.1"/>
    <property type="molecule type" value="Genomic_DNA"/>
</dbReference>
<comment type="function">
    <text evidence="33">Surface protein gp120: Attaches the virus to the host lymphoid cell by binding to the primary receptor CD4. This interaction induces a structural rearrangement creating a high affinity binding site for a chemokine coreceptor like CXCR4 and/or CCR5. Acts as a ligand for CD209/DC-SIGN and CLEC4M/DC-SIGNR, which are respectively found on dendritic cells (DCs), and on endothelial cells of liver sinusoids and lymph node sinuses. These interactions allow capture of viral particles at mucosal surfaces by these cells and subsequent transmission to permissive cells. HIV subverts the migration properties of dendritic cells to gain access to CD4+ T-cells in lymph nodes. Virus transmission to permissive T-cells occurs either in trans (without DCs infection, through viral capture and transmission), or in cis (following DCs productive infection, through the usual CD4-gp120 interaction), thereby inducing a robust infection. In trans infection, bound virions remain infectious over days and it is proposed that they are not degraded, but protected in non-lysosomal acidic organelles within the DCs close to the cell membrane thus contributing to the viral infectious potential during DCs' migration from the periphery to the lymphoid tissues. On arrival at lymphoid tissues, intact virions recycle back to DCs' cell surface allowing virus transmission to CD4+ T-cells.</text>
</comment>
<feature type="transmembrane region" description="Helical" evidence="34">
    <location>
        <begin position="672"/>
        <end position="699"/>
    </location>
</feature>
<evidence type="ECO:0000256" key="22">
    <source>
        <dbReference type="ARBA" id="ARBA00022989"/>
    </source>
</evidence>
<comment type="domain">
    <text evidence="33">The membrane proximal external region (MPER) present in gp41 is a tryptophan-rich region recognized by the antibodies 2F5, Z13, and 4E10. MPER seems to play a role in fusion.</text>
</comment>
<dbReference type="InterPro" id="IPR036377">
    <property type="entry name" value="Gp120_core_sf"/>
</dbReference>
<evidence type="ECO:0000256" key="35">
    <source>
        <dbReference type="SAM" id="MobiDB-lite"/>
    </source>
</evidence>
<keyword evidence="28 33" id="KW-0325">Glycoprotein</keyword>
<comment type="PTM">
    <text evidence="33">Highly glycosylated by host. The high number of glycan on the protein is reffered to as 'glycan shield' because it contributes to hide protein sequence from adaptive immune system.</text>
</comment>
<sequence>MRVMETQMNWPNLWKWGALILGLVMICSASNNLWVTVYYGVPVWKEATTTLFCASDAKAYDTEAHNVWATHACVPTDPNPQEVRLENVTENFNMWKNNMVEQMHEDIISLWDQSLKPCVKLTPLCVILNCSEVNTNATKNISSWEGNGEIKNCSFNVTTSLRDKVRGYALFDTLDVIKINNTSYRLTSCNTSVITQACPKISFQPIPIHYCTPAGFAILQCNDKKFNGSGSCTNVSTVQCTHGIKPVVSTQLLLNGSLAEEEIIIRSENLTDNAKIIIVQLKDSVEINCTRPNNNTRRGIHVGPGKALYTTDIIGDIRQAHCNLSRARWEKTLKQIAKKLSNQFNSTKIVFNQSSGGDLEVVMHSFNCGGEFFYCNSSSLFNSTWNSTTWNSNNTGNSTEEDPIILQCRIKQIINMWQQVGRAMYAPPIQGQIRCSSNITGLLLTRDGGTDKNGTENGTETFRPGGGDMRDNWRSELYKYKVVKIEPLGVAPTKARRRVVQREKRAIGIGAVFLGFLGAAGSTMGAASITLTVQARQLLSGIVQQQSNLLRAIEAQQHMLQLTVWGIKQLQARVLAVERYLKDQQLLGIWGCSGKLICTTNVPWNASWSNKSLDEIWGNMTWMQWEREINNYTGIIYSLIEESQNQQEKNELELLKLDEWASLWSWFDITKWLWYIKIFIMIVGGLIGLRIIFAVLSIVNRVRQGYSPLVFQTPTHQQRETDRPERIEEGGGEQGRDRSVRLVSGFFPLIWDDLRNLCLFSYHHLRDFILIAARTVELLGHSSLKGLRRGWEGLKYLGNLLLYWGQELKISAISLFDAAAIAIAGWTDRVIEVAQIAWRAILHIPRRIRQGLERALV</sequence>
<keyword evidence="30 33" id="KW-0449">Lipoprotein</keyword>
<keyword evidence="27 33" id="KW-1015">Disulfide bond</keyword>
<feature type="disulfide bond" evidence="33">
    <location>
        <begin position="221"/>
        <end position="232"/>
    </location>
</feature>
<evidence type="ECO:0000256" key="17">
    <source>
        <dbReference type="ARBA" id="ARBA00022804"/>
    </source>
</evidence>
<dbReference type="GO" id="GO:0039654">
    <property type="term" value="P:fusion of virus membrane with host endosome membrane"/>
    <property type="evidence" value="ECO:0007669"/>
    <property type="project" value="UniProtKB-UniRule"/>
</dbReference>
<feature type="domain" description="Human immunodeficiency virus 1 envelope glycoprotein Gp120" evidence="36">
    <location>
        <begin position="33"/>
        <end position="139"/>
    </location>
</feature>
<keyword evidence="13 33" id="KW-0165">Cleavage on pair of basic residues</keyword>
<comment type="subunit">
    <text evidence="33">The mature envelope protein (Env) consists of a homotrimer of non-covalently associated gp120-gp41 heterodimers. The resulting complex protrudes from the virus surface as a spike. There seems to be as few as 10 spikes on the average virion. Surface protein gp120 interacts with host CD4, CCR5 and CXCR4. Gp120 also interacts with the C-type lectins CD209/DC-SIGN and CLEC4M/DC-SIGNR (collectively referred to as DC-SIGN(R)). Gp120 and gp41 interact with GalCer. Gp120 interacts with host ITGA4/ITGB7 complex; on CD4+ T-cells, this interaction results in rapid activation of integrin ITGAL/LFA-1, which facilitates efficient cell-to-cell spreading of HIV-1. Gp120 interacts with cell-associated heparan sulfate; this interaction increases virus infectivity on permissive cells and may be involved in infection of CD4- cells.</text>
</comment>
<feature type="region of interest" description="Immunosuppression" evidence="33">
    <location>
        <begin position="568"/>
        <end position="586"/>
    </location>
</feature>
<keyword evidence="9 33" id="KW-1032">Host cell membrane</keyword>
<keyword evidence="7 33" id="KW-1168">Fusion of virus membrane with host membrane</keyword>
<feature type="compositionally biased region" description="Basic and acidic residues" evidence="35">
    <location>
        <begin position="717"/>
        <end position="736"/>
    </location>
</feature>
<evidence type="ECO:0000256" key="28">
    <source>
        <dbReference type="ARBA" id="ARBA00023180"/>
    </source>
</evidence>
<feature type="disulfide bond" evidence="33">
    <location>
        <begin position="53"/>
        <end position="73"/>
    </location>
</feature>
<dbReference type="GO" id="GO:1903911">
    <property type="term" value="P:positive regulation of receptor clustering"/>
    <property type="evidence" value="ECO:0007669"/>
    <property type="project" value="UniProtKB-UniRule"/>
</dbReference>
<evidence type="ECO:0000256" key="33">
    <source>
        <dbReference type="HAMAP-Rule" id="MF_04083"/>
    </source>
</evidence>
<evidence type="ECO:0000256" key="24">
    <source>
        <dbReference type="ARBA" id="ARBA00023054"/>
    </source>
</evidence>
<keyword evidence="20 33" id="KW-0261">Viral envelope protein</keyword>
<keyword evidence="10 33" id="KW-1165">Clathrin-mediated endocytosis of virus by host</keyword>
<dbReference type="SUPFAM" id="SSF56502">
    <property type="entry name" value="gp120 core"/>
    <property type="match status" value="1"/>
</dbReference>
<comment type="miscellaneous">
    <text evidence="33">HIV-1 lineages are divided in three main groups, M (for Major), O (for Outlier), and N (for New, or Non-M, Non-O). The vast majority of strains found worldwide belong to the group M. Group O seems to be endemic to and largely confined to Cameroon and neighboring countries in West Central Africa, where these viruses represent a small minority of HIV-1 strains. The group N is represented by a limited number of isolates from Cameroonian persons. The group M is further subdivided in 9 clades or subtypes (A to D, F to H, J and K).</text>
</comment>
<evidence type="ECO:0000256" key="5">
    <source>
        <dbReference type="ARBA" id="ARBA00004578"/>
    </source>
</evidence>
<comment type="domain">
    <text evidence="33 34">The 17 amino acids long immunosuppressive region is present in many retroviral envelope proteins. Synthetic peptides derived from this relatively conserved sequence inhibit immune function in vitro and in vivo.</text>
</comment>